<proteinExistence type="predicted"/>
<reference evidence="2 3" key="1">
    <citation type="submission" date="2023-11" db="EMBL/GenBank/DDBJ databases">
        <title>MicrobeMod: A computational toolkit for identifying prokaryotic methylation and restriction-modification with nanopore sequencing.</title>
        <authorList>
            <person name="Crits-Christoph A."/>
            <person name="Kang S.C."/>
            <person name="Lee H."/>
            <person name="Ostrov N."/>
        </authorList>
    </citation>
    <scope>NUCLEOTIDE SEQUENCE [LARGE SCALE GENOMIC DNA]</scope>
    <source>
        <strain evidence="2 3">DSMZ 700</strain>
    </source>
</reference>
<accession>A0AAW9DTA5</accession>
<feature type="region of interest" description="Disordered" evidence="1">
    <location>
        <begin position="17"/>
        <end position="68"/>
    </location>
</feature>
<dbReference type="AlphaFoldDB" id="A0AAW9DTA5"/>
<organism evidence="2 3">
    <name type="scientific">Acidiphilium acidophilum</name>
    <name type="common">Thiobacillus acidophilus</name>
    <dbReference type="NCBI Taxonomy" id="76588"/>
    <lineage>
        <taxon>Bacteria</taxon>
        <taxon>Pseudomonadati</taxon>
        <taxon>Pseudomonadota</taxon>
        <taxon>Alphaproteobacteria</taxon>
        <taxon>Acetobacterales</taxon>
        <taxon>Acidocellaceae</taxon>
        <taxon>Acidiphilium</taxon>
    </lineage>
</organism>
<keyword evidence="3" id="KW-1185">Reference proteome</keyword>
<dbReference type="EMBL" id="JAWXYB010000018">
    <property type="protein sequence ID" value="MDX5931578.1"/>
    <property type="molecule type" value="Genomic_DNA"/>
</dbReference>
<gene>
    <name evidence="2" type="ORF">SIL87_12450</name>
</gene>
<evidence type="ECO:0000313" key="2">
    <source>
        <dbReference type="EMBL" id="MDX5931578.1"/>
    </source>
</evidence>
<sequence>MNTSEIARMMHNLKKSSQALRESEQALDVWSGAPLPSGPSYGPPQSASGGGAARMIGDYSNPAPQHGATATVEQLSRDLGSVLVTMRGMEQSQKALQDIVVSLIAAKAKADAEADDDDDDDDDDLRDAARREKARARLRKAAKSGNTEQALKSVDVLLGSIAVINSDVKTMMADLTRLATSGGRQMGGVAVQKSDFSAVDQGGILVRDRFTGEVRNSNDITPTIRRVVAKSGAIFESVAKSVAMLTEPTDRERGATILRMIESGRIDDRHICVATEAANGTVRTALAPLFA</sequence>
<feature type="compositionally biased region" description="Low complexity" evidence="1">
    <location>
        <begin position="31"/>
        <end position="47"/>
    </location>
</feature>
<protein>
    <recommendedName>
        <fullName evidence="4">Methyl-accepting chemotaxis protein</fullName>
    </recommendedName>
</protein>
<dbReference type="RefSeq" id="WP_319614481.1">
    <property type="nucleotide sequence ID" value="NZ_JAWXYB010000018.1"/>
</dbReference>
<evidence type="ECO:0000313" key="3">
    <source>
        <dbReference type="Proteomes" id="UP001279553"/>
    </source>
</evidence>
<evidence type="ECO:0000256" key="1">
    <source>
        <dbReference type="SAM" id="MobiDB-lite"/>
    </source>
</evidence>
<name>A0AAW9DTA5_ACIAO</name>
<comment type="caution">
    <text evidence="2">The sequence shown here is derived from an EMBL/GenBank/DDBJ whole genome shotgun (WGS) entry which is preliminary data.</text>
</comment>
<evidence type="ECO:0008006" key="4">
    <source>
        <dbReference type="Google" id="ProtNLM"/>
    </source>
</evidence>
<dbReference type="Proteomes" id="UP001279553">
    <property type="component" value="Unassembled WGS sequence"/>
</dbReference>